<evidence type="ECO:0000313" key="2">
    <source>
        <dbReference type="Proteomes" id="UP000270094"/>
    </source>
</evidence>
<sequence length="70" mass="7545">MVKCLLTGAPTTSSLSKTSLHLVKGAGNVVRVGNAKRTNLISSTWRLTGRTDAVDVTEHGPLYQAMYITR</sequence>
<gene>
    <name evidence="1" type="ORF">SVUK_LOCUS1179</name>
</gene>
<dbReference type="EMBL" id="UYYB01002242">
    <property type="protein sequence ID" value="VDM66181.1"/>
    <property type="molecule type" value="Genomic_DNA"/>
</dbReference>
<dbReference type="AlphaFoldDB" id="A0A3P7HYL7"/>
<proteinExistence type="predicted"/>
<name>A0A3P7HYL7_STRVU</name>
<reference evidence="1 2" key="1">
    <citation type="submission" date="2018-11" db="EMBL/GenBank/DDBJ databases">
        <authorList>
            <consortium name="Pathogen Informatics"/>
        </authorList>
    </citation>
    <scope>NUCLEOTIDE SEQUENCE [LARGE SCALE GENOMIC DNA]</scope>
</reference>
<accession>A0A3P7HYL7</accession>
<keyword evidence="2" id="KW-1185">Reference proteome</keyword>
<organism evidence="1 2">
    <name type="scientific">Strongylus vulgaris</name>
    <name type="common">Blood worm</name>
    <dbReference type="NCBI Taxonomy" id="40348"/>
    <lineage>
        <taxon>Eukaryota</taxon>
        <taxon>Metazoa</taxon>
        <taxon>Ecdysozoa</taxon>
        <taxon>Nematoda</taxon>
        <taxon>Chromadorea</taxon>
        <taxon>Rhabditida</taxon>
        <taxon>Rhabditina</taxon>
        <taxon>Rhabditomorpha</taxon>
        <taxon>Strongyloidea</taxon>
        <taxon>Strongylidae</taxon>
        <taxon>Strongylus</taxon>
    </lineage>
</organism>
<protein>
    <submittedName>
        <fullName evidence="1">Uncharacterized protein</fullName>
    </submittedName>
</protein>
<evidence type="ECO:0000313" key="1">
    <source>
        <dbReference type="EMBL" id="VDM66181.1"/>
    </source>
</evidence>
<dbReference type="Proteomes" id="UP000270094">
    <property type="component" value="Unassembled WGS sequence"/>
</dbReference>